<organism evidence="2 3">
    <name type="scientific">Thioalbus denitrificans</name>
    <dbReference type="NCBI Taxonomy" id="547122"/>
    <lineage>
        <taxon>Bacteria</taxon>
        <taxon>Pseudomonadati</taxon>
        <taxon>Pseudomonadota</taxon>
        <taxon>Gammaproteobacteria</taxon>
        <taxon>Chromatiales</taxon>
        <taxon>Ectothiorhodospiraceae</taxon>
        <taxon>Thioalbus</taxon>
    </lineage>
</organism>
<accession>A0A369CG28</accession>
<keyword evidence="3" id="KW-1185">Reference proteome</keyword>
<dbReference type="SUPFAM" id="SSF51735">
    <property type="entry name" value="NAD(P)-binding Rossmann-fold domains"/>
    <property type="match status" value="1"/>
</dbReference>
<sequence length="323" mass="34820">MAAESRIVTIIGGTGFIGRHLTNRLTDAGWRVRIPTRHPQRHRDLGIAGGVEVVRGDVNDAGTLRAVVDGSDAVVNLVGILNERGHDGSGFRAAHVDLARGVVAACNEAGVPRLLHMSALNADAEKGPSHYLRTKGEGEAAVHAEAGPGLAVTSFRPSVVFGPGDSFFTRFAGLLRLTPAVFPLACAWSRFAPLYVGDLVAAMHIALEEKATFGEGYDLCGPAAYTLDELVEYTAQVLGLRRRIWALPDGLARLQANLMEYVPGKPFSRDNYLSCQVDGICLAPFPAVFGLHPRSVEAEVPRYLTLASRRGHYERYRRTAGRA</sequence>
<dbReference type="Pfam" id="PF01370">
    <property type="entry name" value="Epimerase"/>
    <property type="match status" value="1"/>
</dbReference>
<name>A0A369CG28_9GAMM</name>
<dbReference type="Proteomes" id="UP000252707">
    <property type="component" value="Unassembled WGS sequence"/>
</dbReference>
<evidence type="ECO:0000313" key="3">
    <source>
        <dbReference type="Proteomes" id="UP000252707"/>
    </source>
</evidence>
<dbReference type="PANTHER" id="PTHR12126">
    <property type="entry name" value="NADH-UBIQUINONE OXIDOREDUCTASE 39 KDA SUBUNIT-RELATED"/>
    <property type="match status" value="1"/>
</dbReference>
<dbReference type="AlphaFoldDB" id="A0A369CG28"/>
<proteinExistence type="predicted"/>
<evidence type="ECO:0000313" key="2">
    <source>
        <dbReference type="EMBL" id="RCX33010.1"/>
    </source>
</evidence>
<dbReference type="RefSeq" id="WP_114277898.1">
    <property type="nucleotide sequence ID" value="NZ_QPJY01000001.1"/>
</dbReference>
<dbReference type="CDD" id="cd05271">
    <property type="entry name" value="NDUFA9_like_SDR_a"/>
    <property type="match status" value="1"/>
</dbReference>
<dbReference type="PANTHER" id="PTHR12126:SF11">
    <property type="entry name" value="NADH DEHYDROGENASE [UBIQUINONE] 1 ALPHA SUBCOMPLEX SUBUNIT 9, MITOCHONDRIAL"/>
    <property type="match status" value="1"/>
</dbReference>
<protein>
    <submittedName>
        <fullName evidence="2">NADH dehydrogenase</fullName>
    </submittedName>
</protein>
<dbReference type="InterPro" id="IPR051207">
    <property type="entry name" value="ComplexI_NDUFA9_subunit"/>
</dbReference>
<comment type="caution">
    <text evidence="2">The sequence shown here is derived from an EMBL/GenBank/DDBJ whole genome shotgun (WGS) entry which is preliminary data.</text>
</comment>
<feature type="domain" description="NAD-dependent epimerase/dehydratase" evidence="1">
    <location>
        <begin position="8"/>
        <end position="212"/>
    </location>
</feature>
<dbReference type="EMBL" id="QPJY01000001">
    <property type="protein sequence ID" value="RCX33010.1"/>
    <property type="molecule type" value="Genomic_DNA"/>
</dbReference>
<dbReference type="GO" id="GO:0044877">
    <property type="term" value="F:protein-containing complex binding"/>
    <property type="evidence" value="ECO:0007669"/>
    <property type="project" value="TreeGrafter"/>
</dbReference>
<evidence type="ECO:0000259" key="1">
    <source>
        <dbReference type="Pfam" id="PF01370"/>
    </source>
</evidence>
<dbReference type="InterPro" id="IPR001509">
    <property type="entry name" value="Epimerase_deHydtase"/>
</dbReference>
<reference evidence="2 3" key="1">
    <citation type="submission" date="2018-07" db="EMBL/GenBank/DDBJ databases">
        <title>Genomic Encyclopedia of Type Strains, Phase IV (KMG-IV): sequencing the most valuable type-strain genomes for metagenomic binning, comparative biology and taxonomic classification.</title>
        <authorList>
            <person name="Goeker M."/>
        </authorList>
    </citation>
    <scope>NUCLEOTIDE SEQUENCE [LARGE SCALE GENOMIC DNA]</scope>
    <source>
        <strain evidence="2 3">DSM 26407</strain>
    </source>
</reference>
<gene>
    <name evidence="2" type="ORF">DFQ59_101309</name>
</gene>
<dbReference type="Gene3D" id="3.40.50.720">
    <property type="entry name" value="NAD(P)-binding Rossmann-like Domain"/>
    <property type="match status" value="1"/>
</dbReference>
<dbReference type="OrthoDB" id="9776313at2"/>
<dbReference type="InterPro" id="IPR036291">
    <property type="entry name" value="NAD(P)-bd_dom_sf"/>
</dbReference>